<dbReference type="Pfam" id="PF00590">
    <property type="entry name" value="TP_methylase"/>
    <property type="match status" value="1"/>
</dbReference>
<dbReference type="AlphaFoldDB" id="A0A841U346"/>
<keyword evidence="3 7" id="KW-0489">Methyltransferase</keyword>
<dbReference type="InterPro" id="IPR035996">
    <property type="entry name" value="4pyrrol_Methylase_sf"/>
</dbReference>
<dbReference type="InterPro" id="IPR014777">
    <property type="entry name" value="4pyrrole_Mease_sub1"/>
</dbReference>
<dbReference type="RefSeq" id="WP_185136391.1">
    <property type="nucleotide sequence ID" value="NZ_JACJVR010000052.1"/>
</dbReference>
<dbReference type="InterPro" id="IPR050714">
    <property type="entry name" value="Cobalamin_biosynth_MTase"/>
</dbReference>
<evidence type="ECO:0000313" key="7">
    <source>
        <dbReference type="EMBL" id="MBB6692404.1"/>
    </source>
</evidence>
<evidence type="ECO:0000256" key="1">
    <source>
        <dbReference type="ARBA" id="ARBA00004953"/>
    </source>
</evidence>
<dbReference type="InterPro" id="IPR029063">
    <property type="entry name" value="SAM-dependent_MTases_sf"/>
</dbReference>
<organism evidence="7 8">
    <name type="scientific">Cohnella xylanilytica</name>
    <dbReference type="NCBI Taxonomy" id="557555"/>
    <lineage>
        <taxon>Bacteria</taxon>
        <taxon>Bacillati</taxon>
        <taxon>Bacillota</taxon>
        <taxon>Bacilli</taxon>
        <taxon>Bacillales</taxon>
        <taxon>Paenibacillaceae</taxon>
        <taxon>Cohnella</taxon>
    </lineage>
</organism>
<dbReference type="EMBL" id="JACJVR010000052">
    <property type="protein sequence ID" value="MBB6692404.1"/>
    <property type="molecule type" value="Genomic_DNA"/>
</dbReference>
<dbReference type="GO" id="GO:0008276">
    <property type="term" value="F:protein methyltransferase activity"/>
    <property type="evidence" value="ECO:0007669"/>
    <property type="project" value="InterPro"/>
</dbReference>
<dbReference type="CDD" id="cd11644">
    <property type="entry name" value="Precorrin-6Y-MT"/>
    <property type="match status" value="1"/>
</dbReference>
<dbReference type="PIRSF" id="PIRSF036428">
    <property type="entry name" value="CobL"/>
    <property type="match status" value="1"/>
</dbReference>
<sequence>MKPKVKIIGIGDDGAAGLPPLYREWIDSSEVLAGGERHLAFFPDYEGEKRVIRSGITERIAELARETRSVVLLASGDPLFYGIGAYAAKKLDAEVYPAPSSIQLAFARMGESWQEAYLASVHGRSLKGLAQRIDGRDKIALLTDAANDPPAIARYLLSFGMTEYRMFVAENLGGAEERTGWYELHELAAAGAAAAAGSDAGEEAAAVVAFSPLNVVILRRIGDSPRYGLGIDDEAFAQRKPDKGLITKREVRVLSIANLGLREDSVVWDIGTCTGSVAIECGRIARLGQVFAIEKNEADLANCLENAAKFRVDLTAVRGKAPEGLGDWPDPDAVFVGGTGGELRELIRILCARLRPGGRIVLNAVTVENLYEAKKAFEEEAYEVRIELVQVSRSKPILDMTRFEGLNPVYIITAWRKEAAAGEGESER</sequence>
<dbReference type="PANTHER" id="PTHR43182">
    <property type="entry name" value="COBALT-PRECORRIN-6B C(15)-METHYLTRANSFERASE (DECARBOXYLATING)"/>
    <property type="match status" value="1"/>
</dbReference>
<dbReference type="GO" id="GO:0032259">
    <property type="term" value="P:methylation"/>
    <property type="evidence" value="ECO:0007669"/>
    <property type="project" value="UniProtKB-KW"/>
</dbReference>
<accession>A0A841U346</accession>
<dbReference type="SUPFAM" id="SSF53335">
    <property type="entry name" value="S-adenosyl-L-methionine-dependent methyltransferases"/>
    <property type="match status" value="1"/>
</dbReference>
<dbReference type="PANTHER" id="PTHR43182:SF1">
    <property type="entry name" value="COBALT-PRECORRIN-7 C(5)-METHYLTRANSFERASE"/>
    <property type="match status" value="1"/>
</dbReference>
<proteinExistence type="predicted"/>
<evidence type="ECO:0000256" key="4">
    <source>
        <dbReference type="ARBA" id="ARBA00022679"/>
    </source>
</evidence>
<dbReference type="InterPro" id="IPR014008">
    <property type="entry name" value="Cbl_synth_MTase_CbiT"/>
</dbReference>
<dbReference type="Gene3D" id="3.40.50.150">
    <property type="entry name" value="Vaccinia Virus protein VP39"/>
    <property type="match status" value="1"/>
</dbReference>
<dbReference type="SUPFAM" id="SSF53790">
    <property type="entry name" value="Tetrapyrrole methylase"/>
    <property type="match status" value="1"/>
</dbReference>
<dbReference type="Proteomes" id="UP000553776">
    <property type="component" value="Unassembled WGS sequence"/>
</dbReference>
<gene>
    <name evidence="7" type="primary">cbiE</name>
    <name evidence="7" type="ORF">H7B90_13415</name>
</gene>
<evidence type="ECO:0000256" key="5">
    <source>
        <dbReference type="ARBA" id="ARBA00022691"/>
    </source>
</evidence>
<dbReference type="Gene3D" id="3.30.950.10">
    <property type="entry name" value="Methyltransferase, Cobalt-precorrin-4 Transmethylase, Domain 2"/>
    <property type="match status" value="1"/>
</dbReference>
<evidence type="ECO:0000256" key="3">
    <source>
        <dbReference type="ARBA" id="ARBA00022603"/>
    </source>
</evidence>
<keyword evidence="2" id="KW-0169">Cobalamin biosynthesis</keyword>
<keyword evidence="8" id="KW-1185">Reference proteome</keyword>
<evidence type="ECO:0000256" key="2">
    <source>
        <dbReference type="ARBA" id="ARBA00022573"/>
    </source>
</evidence>
<protein>
    <submittedName>
        <fullName evidence="7">Precorrin-6y C5,15-methyltransferase (Decarboxylating) subunit CbiE</fullName>
    </submittedName>
</protein>
<keyword evidence="4 7" id="KW-0808">Transferase</keyword>
<dbReference type="InterPro" id="IPR014776">
    <property type="entry name" value="4pyrrole_Mease_sub2"/>
</dbReference>
<dbReference type="InterPro" id="IPR006365">
    <property type="entry name" value="Cbl_synth_CobL"/>
</dbReference>
<evidence type="ECO:0000313" key="8">
    <source>
        <dbReference type="Proteomes" id="UP000553776"/>
    </source>
</evidence>
<keyword evidence="5" id="KW-0949">S-adenosyl-L-methionine</keyword>
<dbReference type="NCBIfam" id="TIGR02469">
    <property type="entry name" value="CbiT"/>
    <property type="match status" value="1"/>
</dbReference>
<feature type="domain" description="Tetrapyrrole methylase" evidence="6">
    <location>
        <begin position="5"/>
        <end position="179"/>
    </location>
</feature>
<evidence type="ECO:0000259" key="6">
    <source>
        <dbReference type="Pfam" id="PF00590"/>
    </source>
</evidence>
<name>A0A841U346_9BACL</name>
<comment type="caution">
    <text evidence="7">The sequence shown here is derived from an EMBL/GenBank/DDBJ whole genome shotgun (WGS) entry which is preliminary data.</text>
</comment>
<dbReference type="NCBIfam" id="TIGR02467">
    <property type="entry name" value="CbiE"/>
    <property type="match status" value="1"/>
</dbReference>
<dbReference type="GO" id="GO:0009236">
    <property type="term" value="P:cobalamin biosynthetic process"/>
    <property type="evidence" value="ECO:0007669"/>
    <property type="project" value="UniProtKB-UniPathway"/>
</dbReference>
<reference evidence="7 8" key="1">
    <citation type="submission" date="2020-08" db="EMBL/GenBank/DDBJ databases">
        <title>Cohnella phylogeny.</title>
        <authorList>
            <person name="Dunlap C."/>
        </authorList>
    </citation>
    <scope>NUCLEOTIDE SEQUENCE [LARGE SCALE GENOMIC DNA]</scope>
    <source>
        <strain evidence="7 8">DSM 25239</strain>
    </source>
</reference>
<dbReference type="Gene3D" id="3.40.1010.10">
    <property type="entry name" value="Cobalt-precorrin-4 Transmethylase, Domain 1"/>
    <property type="match status" value="1"/>
</dbReference>
<comment type="pathway">
    <text evidence="1">Cofactor biosynthesis; adenosylcobalamin biosynthesis.</text>
</comment>
<dbReference type="InterPro" id="IPR012818">
    <property type="entry name" value="CbiE"/>
</dbReference>
<dbReference type="InterPro" id="IPR000878">
    <property type="entry name" value="4pyrrol_Mease"/>
</dbReference>
<dbReference type="UniPathway" id="UPA00148"/>